<dbReference type="InParanoid" id="A0A1V8T9Y1"/>
<keyword evidence="3" id="KW-1185">Reference proteome</keyword>
<name>A0A1V8T9Y1_9PEZI</name>
<evidence type="ECO:0008006" key="4">
    <source>
        <dbReference type="Google" id="ProtNLM"/>
    </source>
</evidence>
<feature type="chain" id="PRO_5011986087" description="Secreted protein" evidence="1">
    <location>
        <begin position="22"/>
        <end position="205"/>
    </location>
</feature>
<evidence type="ECO:0000313" key="3">
    <source>
        <dbReference type="Proteomes" id="UP000192596"/>
    </source>
</evidence>
<protein>
    <recommendedName>
        <fullName evidence="4">Secreted protein</fullName>
    </recommendedName>
</protein>
<feature type="signal peptide" evidence="1">
    <location>
        <begin position="1"/>
        <end position="21"/>
    </location>
</feature>
<dbReference type="AlphaFoldDB" id="A0A1V8T9Y1"/>
<evidence type="ECO:0000313" key="2">
    <source>
        <dbReference type="EMBL" id="OQO08084.1"/>
    </source>
</evidence>
<dbReference type="Proteomes" id="UP000192596">
    <property type="component" value="Unassembled WGS sequence"/>
</dbReference>
<organism evidence="2 3">
    <name type="scientific">Cryoendolithus antarcticus</name>
    <dbReference type="NCBI Taxonomy" id="1507870"/>
    <lineage>
        <taxon>Eukaryota</taxon>
        <taxon>Fungi</taxon>
        <taxon>Dikarya</taxon>
        <taxon>Ascomycota</taxon>
        <taxon>Pezizomycotina</taxon>
        <taxon>Dothideomycetes</taxon>
        <taxon>Dothideomycetidae</taxon>
        <taxon>Cladosporiales</taxon>
        <taxon>Cladosporiaceae</taxon>
        <taxon>Cryoendolithus</taxon>
    </lineage>
</organism>
<evidence type="ECO:0000256" key="1">
    <source>
        <dbReference type="SAM" id="SignalP"/>
    </source>
</evidence>
<gene>
    <name evidence="2" type="ORF">B0A48_06878</name>
</gene>
<dbReference type="EMBL" id="NAJO01000013">
    <property type="protein sequence ID" value="OQO08084.1"/>
    <property type="molecule type" value="Genomic_DNA"/>
</dbReference>
<accession>A0A1V8T9Y1</accession>
<sequence>MTPPMFMLPAVVGLSVTCVAGRAVLGSFAVSASVCDIEPGPVDGVAIAFVAVDDAGGMLVEVDSPPLTDSELGTRDGIAGGTVGPANADVDTGMETAVGLLRPVAASNEPCKAVTVCAAVVVGTSPGVARPLKFDAGLKAISTEIRSPERSQQTFNVQPARSGPNVCASHNAGDIISTGVCRAFPSSIDQSQSGFASVACWHGGV</sequence>
<reference evidence="3" key="1">
    <citation type="submission" date="2017-03" db="EMBL/GenBank/DDBJ databases">
        <title>Genomes of endolithic fungi from Antarctica.</title>
        <authorList>
            <person name="Coleine C."/>
            <person name="Masonjones S."/>
            <person name="Stajich J.E."/>
        </authorList>
    </citation>
    <scope>NUCLEOTIDE SEQUENCE [LARGE SCALE GENOMIC DNA]</scope>
    <source>
        <strain evidence="3">CCFEE 5527</strain>
    </source>
</reference>
<comment type="caution">
    <text evidence="2">The sequence shown here is derived from an EMBL/GenBank/DDBJ whole genome shotgun (WGS) entry which is preliminary data.</text>
</comment>
<keyword evidence="1" id="KW-0732">Signal</keyword>
<proteinExistence type="predicted"/>